<proteinExistence type="inferred from homology"/>
<dbReference type="InterPro" id="IPR020479">
    <property type="entry name" value="HD_metazoa"/>
</dbReference>
<keyword evidence="2" id="KW-0217">Developmental protein</keyword>
<dbReference type="PROSITE" id="PS50071">
    <property type="entry name" value="HOMEOBOX_2"/>
    <property type="match status" value="1"/>
</dbReference>
<comment type="subcellular location">
    <subcellularLocation>
        <location evidence="1 7 8">Nucleus</location>
    </subcellularLocation>
</comment>
<evidence type="ECO:0000313" key="11">
    <source>
        <dbReference type="EMBL" id="CAD1475974.1"/>
    </source>
</evidence>
<dbReference type="Pfam" id="PF00046">
    <property type="entry name" value="Homeodomain"/>
    <property type="match status" value="1"/>
</dbReference>
<sequence length="375" mass="41456">MQGYQRNFDDQQKDQREEETIVVDLIPPQYQLSPPHSPPPGNIPKTPEKGTSPSQQQQPLSSMDPNIRRYRTAFTREQLSRLEKEFHRENYVSRPRRCELAAQLHLPESTIKVWFQNRRMKDKRQRMAMAWPYAMYTDPTLAATLLAAATASLPPPPYHPGAPGLPPAHLAPSYPAAAAAAYYAVRYTPYSGATPTTNTNASSLHRPHPRTAAAYPAHHPHLLQPHPTLQPLHLSSLGVSTVGNAAFPTTQVNSPPTNAPASYRPAMLPELSPAQSDASSECDCVGTQSHQHHHHTCQQHQRIHEIQQEKSPTPNTAHPNSVQPIKLPAGISIAGLPGNIQSIGTFDAKNSYASMPTKEAPKLFQPYKNDISERA</sequence>
<evidence type="ECO:0000256" key="5">
    <source>
        <dbReference type="ARBA" id="ARBA00023242"/>
    </source>
</evidence>
<dbReference type="PROSITE" id="PS00027">
    <property type="entry name" value="HOMEOBOX_1"/>
    <property type="match status" value="1"/>
</dbReference>
<evidence type="ECO:0000256" key="9">
    <source>
        <dbReference type="SAM" id="MobiDB-lite"/>
    </source>
</evidence>
<evidence type="ECO:0000256" key="4">
    <source>
        <dbReference type="ARBA" id="ARBA00023155"/>
    </source>
</evidence>
<dbReference type="SMART" id="SM00389">
    <property type="entry name" value="HOX"/>
    <property type="match status" value="1"/>
</dbReference>
<keyword evidence="5 7" id="KW-0539">Nucleus</keyword>
<feature type="region of interest" description="Disordered" evidence="9">
    <location>
        <begin position="1"/>
        <end position="67"/>
    </location>
</feature>
<protein>
    <recommendedName>
        <fullName evidence="10">Homeobox domain-containing protein</fullName>
    </recommendedName>
</protein>
<comment type="similarity">
    <text evidence="6">Belongs to the even-skipped homeobox family.</text>
</comment>
<dbReference type="InterPro" id="IPR001356">
    <property type="entry name" value="HD"/>
</dbReference>
<dbReference type="InterPro" id="IPR009057">
    <property type="entry name" value="Homeodomain-like_sf"/>
</dbReference>
<feature type="DNA-binding region" description="Homeobox" evidence="7">
    <location>
        <begin position="67"/>
        <end position="126"/>
    </location>
</feature>
<keyword evidence="12" id="KW-1185">Reference proteome</keyword>
<feature type="domain" description="Homeobox" evidence="10">
    <location>
        <begin position="65"/>
        <end position="125"/>
    </location>
</feature>
<dbReference type="EMBL" id="CAJDYZ010008927">
    <property type="protein sequence ID" value="CAD1475974.1"/>
    <property type="molecule type" value="Genomic_DNA"/>
</dbReference>
<reference evidence="11" key="1">
    <citation type="submission" date="2020-07" db="EMBL/GenBank/DDBJ databases">
        <authorList>
            <person name="Nazaruddin N."/>
        </authorList>
    </citation>
    <scope>NUCLEOTIDE SEQUENCE</scope>
</reference>
<organism evidence="11 12">
    <name type="scientific">Heterotrigona itama</name>
    <dbReference type="NCBI Taxonomy" id="395501"/>
    <lineage>
        <taxon>Eukaryota</taxon>
        <taxon>Metazoa</taxon>
        <taxon>Ecdysozoa</taxon>
        <taxon>Arthropoda</taxon>
        <taxon>Hexapoda</taxon>
        <taxon>Insecta</taxon>
        <taxon>Pterygota</taxon>
        <taxon>Neoptera</taxon>
        <taxon>Endopterygota</taxon>
        <taxon>Hymenoptera</taxon>
        <taxon>Apocrita</taxon>
        <taxon>Aculeata</taxon>
        <taxon>Apoidea</taxon>
        <taxon>Anthophila</taxon>
        <taxon>Apidae</taxon>
        <taxon>Heterotrigona</taxon>
    </lineage>
</organism>
<dbReference type="CDD" id="cd00086">
    <property type="entry name" value="homeodomain"/>
    <property type="match status" value="1"/>
</dbReference>
<evidence type="ECO:0000256" key="2">
    <source>
        <dbReference type="ARBA" id="ARBA00022473"/>
    </source>
</evidence>
<evidence type="ECO:0000256" key="6">
    <source>
        <dbReference type="ARBA" id="ARBA00038449"/>
    </source>
</evidence>
<dbReference type="GO" id="GO:0000981">
    <property type="term" value="F:DNA-binding transcription factor activity, RNA polymerase II-specific"/>
    <property type="evidence" value="ECO:0007669"/>
    <property type="project" value="InterPro"/>
</dbReference>
<dbReference type="InterPro" id="IPR017970">
    <property type="entry name" value="Homeobox_CS"/>
</dbReference>
<gene>
    <name evidence="11" type="ORF">MHI_LOCUS611133</name>
</gene>
<dbReference type="GO" id="GO:0005634">
    <property type="term" value="C:nucleus"/>
    <property type="evidence" value="ECO:0007669"/>
    <property type="project" value="UniProtKB-SubCell"/>
</dbReference>
<feature type="compositionally biased region" description="Low complexity" evidence="9">
    <location>
        <begin position="52"/>
        <end position="62"/>
    </location>
</feature>
<comment type="caution">
    <text evidence="11">The sequence shown here is derived from an EMBL/GenBank/DDBJ whole genome shotgun (WGS) entry which is preliminary data.</text>
</comment>
<dbReference type="PRINTS" id="PR00024">
    <property type="entry name" value="HOMEOBOX"/>
</dbReference>
<dbReference type="FunFam" id="1.10.10.60:FF:000256">
    <property type="entry name" value="Even-skipped homeobox 1"/>
    <property type="match status" value="1"/>
</dbReference>
<keyword evidence="4 7" id="KW-0371">Homeobox</keyword>
<dbReference type="GO" id="GO:0000978">
    <property type="term" value="F:RNA polymerase II cis-regulatory region sequence-specific DNA binding"/>
    <property type="evidence" value="ECO:0007669"/>
    <property type="project" value="TreeGrafter"/>
</dbReference>
<dbReference type="AlphaFoldDB" id="A0A6V7H8S5"/>
<accession>A0A6V7H8S5</accession>
<keyword evidence="3 7" id="KW-0238">DNA-binding</keyword>
<dbReference type="PANTHER" id="PTHR46294:SF4">
    <property type="entry name" value="SEGMENTATION PROTEIN EVEN-SKIPPED"/>
    <property type="match status" value="1"/>
</dbReference>
<dbReference type="InterPro" id="IPR052002">
    <property type="entry name" value="Even-skipped_HD"/>
</dbReference>
<feature type="compositionally biased region" description="Basic and acidic residues" evidence="9">
    <location>
        <begin position="7"/>
        <end position="19"/>
    </location>
</feature>
<name>A0A6V7H8S5_9HYME</name>
<dbReference type="SUPFAM" id="SSF46689">
    <property type="entry name" value="Homeodomain-like"/>
    <property type="match status" value="1"/>
</dbReference>
<evidence type="ECO:0000313" key="12">
    <source>
        <dbReference type="Proteomes" id="UP000752696"/>
    </source>
</evidence>
<dbReference type="Gene3D" id="1.10.10.60">
    <property type="entry name" value="Homeodomain-like"/>
    <property type="match status" value="1"/>
</dbReference>
<evidence type="ECO:0000256" key="8">
    <source>
        <dbReference type="RuleBase" id="RU000682"/>
    </source>
</evidence>
<dbReference type="OrthoDB" id="6159439at2759"/>
<evidence type="ECO:0000256" key="7">
    <source>
        <dbReference type="PROSITE-ProRule" id="PRU00108"/>
    </source>
</evidence>
<evidence type="ECO:0000256" key="3">
    <source>
        <dbReference type="ARBA" id="ARBA00023125"/>
    </source>
</evidence>
<dbReference type="Proteomes" id="UP000752696">
    <property type="component" value="Unassembled WGS sequence"/>
</dbReference>
<evidence type="ECO:0000259" key="10">
    <source>
        <dbReference type="PROSITE" id="PS50071"/>
    </source>
</evidence>
<evidence type="ECO:0000256" key="1">
    <source>
        <dbReference type="ARBA" id="ARBA00004123"/>
    </source>
</evidence>
<dbReference type="PANTHER" id="PTHR46294">
    <property type="entry name" value="SEGMENTATION PROTEIN EVEN-SKIPPED"/>
    <property type="match status" value="1"/>
</dbReference>